<dbReference type="EMBL" id="GBXM01040961">
    <property type="protein sequence ID" value="JAH67616.1"/>
    <property type="molecule type" value="Transcribed_RNA"/>
</dbReference>
<sequence length="28" mass="3355">MLRFSPIVCEYLFYKAEHLITSFAPFKC</sequence>
<protein>
    <submittedName>
        <fullName evidence="1">Uncharacterized protein</fullName>
    </submittedName>
</protein>
<reference evidence="1" key="2">
    <citation type="journal article" date="2015" name="Fish Shellfish Immunol.">
        <title>Early steps in the European eel (Anguilla anguilla)-Vibrio vulnificus interaction in the gills: Role of the RtxA13 toxin.</title>
        <authorList>
            <person name="Callol A."/>
            <person name="Pajuelo D."/>
            <person name="Ebbesson L."/>
            <person name="Teles M."/>
            <person name="MacKenzie S."/>
            <person name="Amaro C."/>
        </authorList>
    </citation>
    <scope>NUCLEOTIDE SEQUENCE</scope>
</reference>
<organism evidence="1">
    <name type="scientific">Anguilla anguilla</name>
    <name type="common">European freshwater eel</name>
    <name type="synonym">Muraena anguilla</name>
    <dbReference type="NCBI Taxonomy" id="7936"/>
    <lineage>
        <taxon>Eukaryota</taxon>
        <taxon>Metazoa</taxon>
        <taxon>Chordata</taxon>
        <taxon>Craniata</taxon>
        <taxon>Vertebrata</taxon>
        <taxon>Euteleostomi</taxon>
        <taxon>Actinopterygii</taxon>
        <taxon>Neopterygii</taxon>
        <taxon>Teleostei</taxon>
        <taxon>Anguilliformes</taxon>
        <taxon>Anguillidae</taxon>
        <taxon>Anguilla</taxon>
    </lineage>
</organism>
<evidence type="ECO:0000313" key="1">
    <source>
        <dbReference type="EMBL" id="JAH67616.1"/>
    </source>
</evidence>
<name>A0A0E9UPC3_ANGAN</name>
<dbReference type="AlphaFoldDB" id="A0A0E9UPC3"/>
<reference evidence="1" key="1">
    <citation type="submission" date="2014-11" db="EMBL/GenBank/DDBJ databases">
        <authorList>
            <person name="Amaro Gonzalez C."/>
        </authorList>
    </citation>
    <scope>NUCLEOTIDE SEQUENCE</scope>
</reference>
<proteinExistence type="predicted"/>
<accession>A0A0E9UPC3</accession>